<keyword evidence="2" id="KW-1185">Reference proteome</keyword>
<accession>A0A4Y5JUG8</accession>
<name>A0A4Y5JUG8_9CAUD</name>
<reference evidence="2" key="1">
    <citation type="journal article" date="2020" name="bioRxiv">
        <title>Integrative omics analysis of Pseudomonas aeruginosa virus PA5oct highlights the molecular complexity of jumbo phages.</title>
        <authorList>
            <person name="Lood C."/>
            <person name="Danis-Wlodarczyk K."/>
            <person name="Blasdel B.G."/>
            <person name="Jang H.B."/>
            <person name="Vandenheuvel D."/>
            <person name="Briers Y."/>
            <person name="Noben J.-P."/>
            <person name="van Noort V."/>
            <person name="Drulis-Kawa Z."/>
            <person name="Lavigne R."/>
        </authorList>
    </citation>
    <scope>NUCLEOTIDE SEQUENCE [LARGE SCALE GENOMIC DNA]</scope>
</reference>
<gene>
    <name evidence="1" type="ORF">EST35_0449</name>
</gene>
<proteinExistence type="predicted"/>
<dbReference type="EMBL" id="MK797984">
    <property type="protein sequence ID" value="QCG76317.1"/>
    <property type="molecule type" value="Genomic_DNA"/>
</dbReference>
<evidence type="ECO:0000313" key="2">
    <source>
        <dbReference type="Proteomes" id="UP000316733"/>
    </source>
</evidence>
<protein>
    <submittedName>
        <fullName evidence="1">Uncharacterized protein</fullName>
    </submittedName>
</protein>
<sequence length="93" mass="10685">MNDELILLLSKETYITSFSHNCVDLFNAAGIIFYSISIPYMGSRAASRIHHLYLCAFTLSPFIIQSFCRVIFDNKYTICIAYNGTLIWKGLYQ</sequence>
<evidence type="ECO:0000313" key="1">
    <source>
        <dbReference type="EMBL" id="QCG76317.1"/>
    </source>
</evidence>
<organism evidence="1 2">
    <name type="scientific">Pseudomonas phage vB_PaeM_PA5oct</name>
    <dbReference type="NCBI Taxonomy" id="2163605"/>
    <lineage>
        <taxon>Viruses</taxon>
        <taxon>Duplodnaviria</taxon>
        <taxon>Heunggongvirae</taxon>
        <taxon>Uroviricota</taxon>
        <taxon>Caudoviricetes</taxon>
        <taxon>Arenbergviridae</taxon>
        <taxon>Wroclawvirus</taxon>
        <taxon>Wroclawvirus PA5oct</taxon>
    </lineage>
</organism>
<dbReference type="Proteomes" id="UP000316733">
    <property type="component" value="Segment"/>
</dbReference>